<keyword evidence="5" id="KW-0521">NADP</keyword>
<accession>A0AAD5U3G2</accession>
<dbReference type="GO" id="GO:0030148">
    <property type="term" value="P:sphingolipid biosynthetic process"/>
    <property type="evidence" value="ECO:0007669"/>
    <property type="project" value="InterPro"/>
</dbReference>
<evidence type="ECO:0000256" key="4">
    <source>
        <dbReference type="ARBA" id="ARBA00022824"/>
    </source>
</evidence>
<dbReference type="GO" id="GO:0047560">
    <property type="term" value="F:3-dehydrosphinganine reductase activity"/>
    <property type="evidence" value="ECO:0007669"/>
    <property type="project" value="UniProtKB-EC"/>
</dbReference>
<keyword evidence="12" id="KW-0812">Transmembrane</keyword>
<evidence type="ECO:0000256" key="6">
    <source>
        <dbReference type="ARBA" id="ARBA00022919"/>
    </source>
</evidence>
<dbReference type="InterPro" id="IPR036291">
    <property type="entry name" value="NAD(P)-bd_dom_sf"/>
</dbReference>
<evidence type="ECO:0000256" key="12">
    <source>
        <dbReference type="SAM" id="Phobius"/>
    </source>
</evidence>
<dbReference type="GO" id="GO:0005789">
    <property type="term" value="C:endoplasmic reticulum membrane"/>
    <property type="evidence" value="ECO:0007669"/>
    <property type="project" value="TreeGrafter"/>
</dbReference>
<evidence type="ECO:0000256" key="11">
    <source>
        <dbReference type="ARBA" id="ARBA00048930"/>
    </source>
</evidence>
<evidence type="ECO:0000256" key="10">
    <source>
        <dbReference type="ARBA" id="ARBA00044737"/>
    </source>
</evidence>
<comment type="pathway">
    <text evidence="3">Sphingolipid metabolism.</text>
</comment>
<comment type="catalytic activity">
    <reaction evidence="11">
        <text>sphinganine + NADP(+) = 3-oxosphinganine + NADPH + H(+)</text>
        <dbReference type="Rhea" id="RHEA:22640"/>
        <dbReference type="ChEBI" id="CHEBI:15378"/>
        <dbReference type="ChEBI" id="CHEBI:57783"/>
        <dbReference type="ChEBI" id="CHEBI:57817"/>
        <dbReference type="ChEBI" id="CHEBI:58299"/>
        <dbReference type="ChEBI" id="CHEBI:58349"/>
        <dbReference type="EC" id="1.1.1.102"/>
    </reaction>
    <physiologicalReaction direction="right-to-left" evidence="11">
        <dbReference type="Rhea" id="RHEA:22642"/>
    </physiologicalReaction>
</comment>
<dbReference type="EMBL" id="JADGJW010000157">
    <property type="protein sequence ID" value="KAJ3222833.1"/>
    <property type="molecule type" value="Genomic_DNA"/>
</dbReference>
<dbReference type="CDD" id="cd08939">
    <property type="entry name" value="KDSR-like_SDR_c"/>
    <property type="match status" value="1"/>
</dbReference>
<dbReference type="SUPFAM" id="SSF51735">
    <property type="entry name" value="NAD(P)-binding Rossmann-fold domains"/>
    <property type="match status" value="1"/>
</dbReference>
<dbReference type="PRINTS" id="PR00081">
    <property type="entry name" value="GDHRDH"/>
</dbReference>
<evidence type="ECO:0000256" key="7">
    <source>
        <dbReference type="ARBA" id="ARBA00023002"/>
    </source>
</evidence>
<evidence type="ECO:0000256" key="1">
    <source>
        <dbReference type="ARBA" id="ARBA00004240"/>
    </source>
</evidence>
<name>A0AAD5U3G2_9FUNG</name>
<dbReference type="PANTHER" id="PTHR43550:SF3">
    <property type="entry name" value="3-KETODIHYDROSPHINGOSINE REDUCTASE"/>
    <property type="match status" value="1"/>
</dbReference>
<dbReference type="AlphaFoldDB" id="A0AAD5U3G2"/>
<comment type="caution">
    <text evidence="13">The sequence shown here is derived from an EMBL/GenBank/DDBJ whole genome shotgun (WGS) entry which is preliminary data.</text>
</comment>
<sequence>MEEVETFTSRIGLNYVISNFVSTFYTVSILLIWISLTYLILKKVYAYFVPSNWNPKGKHVYITGGSQGLGKSLAIQLAKLGADITIVARKIEVLRLASDEIKAARISEKQKVNYVVGDVSSNESAINALKEATRLVGRCPEYVFTIAGSSIPGYLLNLDVKQYETQMKLNYLGTVYTIKEASRLMLEANVKGKLITCSSLAALVGFIGYSAYSPSKHAVRGFSEILRQEMLLYDIDVHCLFPGSILTEGFNEENKIKPKITLELEGTDGMTPEAVARESIKGLSKGETFIVCEPLGEIFLACGLGFLPCNNLFTHAICIGLSWIVCPALRLYSDFKVKQERNQNLKQKDKLKKN</sequence>
<organism evidence="13 14">
    <name type="scientific">Clydaea vesicula</name>
    <dbReference type="NCBI Taxonomy" id="447962"/>
    <lineage>
        <taxon>Eukaryota</taxon>
        <taxon>Fungi</taxon>
        <taxon>Fungi incertae sedis</taxon>
        <taxon>Chytridiomycota</taxon>
        <taxon>Chytridiomycota incertae sedis</taxon>
        <taxon>Chytridiomycetes</taxon>
        <taxon>Lobulomycetales</taxon>
        <taxon>Lobulomycetaceae</taxon>
        <taxon>Clydaea</taxon>
    </lineage>
</organism>
<reference evidence="13" key="1">
    <citation type="submission" date="2020-05" db="EMBL/GenBank/DDBJ databases">
        <title>Phylogenomic resolution of chytrid fungi.</title>
        <authorList>
            <person name="Stajich J.E."/>
            <person name="Amses K."/>
            <person name="Simmons R."/>
            <person name="Seto K."/>
            <person name="Myers J."/>
            <person name="Bonds A."/>
            <person name="Quandt C.A."/>
            <person name="Barry K."/>
            <person name="Liu P."/>
            <person name="Grigoriev I."/>
            <person name="Longcore J.E."/>
            <person name="James T.Y."/>
        </authorList>
    </citation>
    <scope>NUCLEOTIDE SEQUENCE</scope>
    <source>
        <strain evidence="13">JEL0476</strain>
    </source>
</reference>
<evidence type="ECO:0000256" key="9">
    <source>
        <dbReference type="ARBA" id="ARBA00026112"/>
    </source>
</evidence>
<keyword evidence="4" id="KW-0256">Endoplasmic reticulum</keyword>
<dbReference type="Pfam" id="PF00106">
    <property type="entry name" value="adh_short"/>
    <property type="match status" value="1"/>
</dbReference>
<dbReference type="EC" id="1.1.1.102" evidence="9"/>
<evidence type="ECO:0000256" key="3">
    <source>
        <dbReference type="ARBA" id="ARBA00004991"/>
    </source>
</evidence>
<dbReference type="Proteomes" id="UP001211065">
    <property type="component" value="Unassembled WGS sequence"/>
</dbReference>
<comment type="function">
    <text evidence="10">Catalyzes the reduction of 3'-oxosphinganine (3-ketodihydrosphingosine/KDS) to sphinganine (dihydrosphingosine/DHS), the second step of de novo sphingolipid biosynthesis.</text>
</comment>
<evidence type="ECO:0000256" key="8">
    <source>
        <dbReference type="ARBA" id="ARBA00023098"/>
    </source>
</evidence>
<protein>
    <recommendedName>
        <fullName evidence="9">3-dehydrosphinganine reductase</fullName>
        <ecNumber evidence="9">1.1.1.102</ecNumber>
    </recommendedName>
</protein>
<keyword evidence="12" id="KW-1133">Transmembrane helix</keyword>
<evidence type="ECO:0000313" key="13">
    <source>
        <dbReference type="EMBL" id="KAJ3222833.1"/>
    </source>
</evidence>
<keyword evidence="12" id="KW-0472">Membrane</keyword>
<keyword evidence="7" id="KW-0560">Oxidoreductase</keyword>
<keyword evidence="8" id="KW-0443">Lipid metabolism</keyword>
<keyword evidence="14" id="KW-1185">Reference proteome</keyword>
<evidence type="ECO:0000256" key="2">
    <source>
        <dbReference type="ARBA" id="ARBA00004760"/>
    </source>
</evidence>
<evidence type="ECO:0000256" key="5">
    <source>
        <dbReference type="ARBA" id="ARBA00022857"/>
    </source>
</evidence>
<evidence type="ECO:0000313" key="14">
    <source>
        <dbReference type="Proteomes" id="UP001211065"/>
    </source>
</evidence>
<dbReference type="InterPro" id="IPR002347">
    <property type="entry name" value="SDR_fam"/>
</dbReference>
<proteinExistence type="predicted"/>
<dbReference type="PANTHER" id="PTHR43550">
    <property type="entry name" value="3-KETODIHYDROSPHINGOSINE REDUCTASE"/>
    <property type="match status" value="1"/>
</dbReference>
<gene>
    <name evidence="13" type="primary">TSC10</name>
    <name evidence="13" type="ORF">HK099_001850</name>
</gene>
<comment type="pathway">
    <text evidence="2">Lipid metabolism; sphingolipid metabolism.</text>
</comment>
<dbReference type="InterPro" id="IPR045022">
    <property type="entry name" value="KDSR-like"/>
</dbReference>
<feature type="transmembrane region" description="Helical" evidence="12">
    <location>
        <begin position="20"/>
        <end position="41"/>
    </location>
</feature>
<dbReference type="Gene3D" id="3.40.50.720">
    <property type="entry name" value="NAD(P)-binding Rossmann-like Domain"/>
    <property type="match status" value="1"/>
</dbReference>
<keyword evidence="6" id="KW-0746">Sphingolipid metabolism</keyword>
<comment type="subcellular location">
    <subcellularLocation>
        <location evidence="1">Endoplasmic reticulum</location>
    </subcellularLocation>
</comment>
<dbReference type="GO" id="GO:0006666">
    <property type="term" value="P:3-keto-sphinganine metabolic process"/>
    <property type="evidence" value="ECO:0007669"/>
    <property type="project" value="InterPro"/>
</dbReference>